<dbReference type="SUPFAM" id="SSF161098">
    <property type="entry name" value="MetI-like"/>
    <property type="match status" value="1"/>
</dbReference>
<reference evidence="10 11" key="1">
    <citation type="submission" date="2018-05" db="EMBL/GenBank/DDBJ databases">
        <title>Genomic Encyclopedia of Archaeal and Bacterial Type Strains, Phase II (KMG-II): from individual species to whole genera.</title>
        <authorList>
            <person name="Goeker M."/>
        </authorList>
    </citation>
    <scope>NUCLEOTIDE SEQUENCE [LARGE SCALE GENOMIC DNA]</scope>
    <source>
        <strain evidence="10 11">DSM 45184</strain>
    </source>
</reference>
<evidence type="ECO:0000256" key="1">
    <source>
        <dbReference type="ARBA" id="ARBA00004651"/>
    </source>
</evidence>
<keyword evidence="2 7" id="KW-0813">Transport</keyword>
<feature type="transmembrane region" description="Helical" evidence="7">
    <location>
        <begin position="104"/>
        <end position="125"/>
    </location>
</feature>
<evidence type="ECO:0000256" key="7">
    <source>
        <dbReference type="RuleBase" id="RU363032"/>
    </source>
</evidence>
<sequence>MRAGRRVLDIVAVLIALVTVFPIYWMVLSAVKPAGEIQSLDQRPWTLAPSLDAFRRVLAVNDFGRYLLNSLIVALVVVAISGLIAFLAAVALTRFRFRFRTTVLVTFLIAQMVPIEALTIPLFFLVRDIGGVVPGVGLNTLGALMLVHTAFTLPFAIWMLRGFVSAIPDELDEAAQLDGAGRFTVLWRILFPLVAPGLAAVSVFSFIHAWNDFLFARTFIISEADNQTLPMALLVFFKPDENDWGAIMAASSLMTVPVLIFFLVVRRRLVAGLGGRSRIDTPTSCGTGGARHRRRFSGRLAHRPGPPGRGLPAGPVARGRGAAGRLRRRAVLRPADPGTTGVAGTVRPHRGRTPVRVAGCAARRGPALHARTRCPAIR</sequence>
<keyword evidence="11" id="KW-1185">Reference proteome</keyword>
<proteinExistence type="inferred from homology"/>
<feature type="transmembrane region" description="Helical" evidence="7">
    <location>
        <begin position="244"/>
        <end position="265"/>
    </location>
</feature>
<evidence type="ECO:0000259" key="9">
    <source>
        <dbReference type="PROSITE" id="PS50928"/>
    </source>
</evidence>
<dbReference type="Pfam" id="PF00528">
    <property type="entry name" value="BPD_transp_1"/>
    <property type="match status" value="1"/>
</dbReference>
<comment type="subcellular location">
    <subcellularLocation>
        <location evidence="1 7">Cell membrane</location>
        <topology evidence="1 7">Multi-pass membrane protein</topology>
    </subcellularLocation>
</comment>
<dbReference type="Proteomes" id="UP000245697">
    <property type="component" value="Unassembled WGS sequence"/>
</dbReference>
<feature type="compositionally biased region" description="Low complexity" evidence="8">
    <location>
        <begin position="310"/>
        <end position="324"/>
    </location>
</feature>
<keyword evidence="4 7" id="KW-0812">Transmembrane</keyword>
<dbReference type="EMBL" id="QGGR01000002">
    <property type="protein sequence ID" value="PWK51119.1"/>
    <property type="molecule type" value="Genomic_DNA"/>
</dbReference>
<dbReference type="CDD" id="cd06261">
    <property type="entry name" value="TM_PBP2"/>
    <property type="match status" value="1"/>
</dbReference>
<feature type="transmembrane region" description="Helical" evidence="7">
    <location>
        <begin position="185"/>
        <end position="207"/>
    </location>
</feature>
<keyword evidence="6 7" id="KW-0472">Membrane</keyword>
<evidence type="ECO:0000313" key="11">
    <source>
        <dbReference type="Proteomes" id="UP000245697"/>
    </source>
</evidence>
<dbReference type="Gene3D" id="1.10.3720.10">
    <property type="entry name" value="MetI-like"/>
    <property type="match status" value="1"/>
</dbReference>
<keyword evidence="5 7" id="KW-1133">Transmembrane helix</keyword>
<accession>A0A316FR69</accession>
<evidence type="ECO:0000256" key="6">
    <source>
        <dbReference type="ARBA" id="ARBA00023136"/>
    </source>
</evidence>
<dbReference type="PROSITE" id="PS50928">
    <property type="entry name" value="ABC_TM1"/>
    <property type="match status" value="1"/>
</dbReference>
<comment type="caution">
    <text evidence="10">The sequence shown here is derived from an EMBL/GenBank/DDBJ whole genome shotgun (WGS) entry which is preliminary data.</text>
</comment>
<evidence type="ECO:0000313" key="10">
    <source>
        <dbReference type="EMBL" id="PWK51119.1"/>
    </source>
</evidence>
<organism evidence="10 11">
    <name type="scientific">Actinoplanes xinjiangensis</name>
    <dbReference type="NCBI Taxonomy" id="512350"/>
    <lineage>
        <taxon>Bacteria</taxon>
        <taxon>Bacillati</taxon>
        <taxon>Actinomycetota</taxon>
        <taxon>Actinomycetes</taxon>
        <taxon>Micromonosporales</taxon>
        <taxon>Micromonosporaceae</taxon>
        <taxon>Actinoplanes</taxon>
    </lineage>
</organism>
<dbReference type="InterPro" id="IPR035906">
    <property type="entry name" value="MetI-like_sf"/>
</dbReference>
<evidence type="ECO:0000256" key="2">
    <source>
        <dbReference type="ARBA" id="ARBA00022448"/>
    </source>
</evidence>
<dbReference type="PANTHER" id="PTHR32243:SF18">
    <property type="entry name" value="INNER MEMBRANE ABC TRANSPORTER PERMEASE PROTEIN YCJP"/>
    <property type="match status" value="1"/>
</dbReference>
<dbReference type="InterPro" id="IPR000515">
    <property type="entry name" value="MetI-like"/>
</dbReference>
<dbReference type="PANTHER" id="PTHR32243">
    <property type="entry name" value="MALTOSE TRANSPORT SYSTEM PERMEASE-RELATED"/>
    <property type="match status" value="1"/>
</dbReference>
<evidence type="ECO:0000256" key="4">
    <source>
        <dbReference type="ARBA" id="ARBA00022692"/>
    </source>
</evidence>
<evidence type="ECO:0000256" key="8">
    <source>
        <dbReference type="SAM" id="MobiDB-lite"/>
    </source>
</evidence>
<evidence type="ECO:0000256" key="3">
    <source>
        <dbReference type="ARBA" id="ARBA00022475"/>
    </source>
</evidence>
<evidence type="ECO:0000256" key="5">
    <source>
        <dbReference type="ARBA" id="ARBA00022989"/>
    </source>
</evidence>
<dbReference type="GO" id="GO:0055085">
    <property type="term" value="P:transmembrane transport"/>
    <property type="evidence" value="ECO:0007669"/>
    <property type="project" value="InterPro"/>
</dbReference>
<feature type="domain" description="ABC transmembrane type-1" evidence="9">
    <location>
        <begin position="67"/>
        <end position="265"/>
    </location>
</feature>
<dbReference type="GO" id="GO:0005886">
    <property type="term" value="C:plasma membrane"/>
    <property type="evidence" value="ECO:0007669"/>
    <property type="project" value="UniProtKB-SubCell"/>
</dbReference>
<feature type="transmembrane region" description="Helical" evidence="7">
    <location>
        <begin position="7"/>
        <end position="27"/>
    </location>
</feature>
<dbReference type="InterPro" id="IPR050901">
    <property type="entry name" value="BP-dep_ABC_trans_perm"/>
</dbReference>
<feature type="transmembrane region" description="Helical" evidence="7">
    <location>
        <begin position="66"/>
        <end position="92"/>
    </location>
</feature>
<feature type="transmembrane region" description="Helical" evidence="7">
    <location>
        <begin position="145"/>
        <end position="164"/>
    </location>
</feature>
<protein>
    <submittedName>
        <fullName evidence="10">N,N'-diacetylchitobiose transport system permease protein</fullName>
    </submittedName>
</protein>
<comment type="similarity">
    <text evidence="7">Belongs to the binding-protein-dependent transport system permease family.</text>
</comment>
<feature type="region of interest" description="Disordered" evidence="8">
    <location>
        <begin position="298"/>
        <end position="351"/>
    </location>
</feature>
<keyword evidence="3" id="KW-1003">Cell membrane</keyword>
<gene>
    <name evidence="10" type="ORF">BC793_102146</name>
</gene>
<name>A0A316FR69_9ACTN</name>
<dbReference type="AlphaFoldDB" id="A0A316FR69"/>